<comment type="caution">
    <text evidence="3">The sequence shown here is derived from an EMBL/GenBank/DDBJ whole genome shotgun (WGS) entry which is preliminary data.</text>
</comment>
<keyword evidence="2" id="KW-0949">S-adenosyl-L-methionine</keyword>
<protein>
    <submittedName>
        <fullName evidence="3">Nicotianamine synthase family protein</fullName>
    </submittedName>
</protein>
<dbReference type="RefSeq" id="WP_255897386.1">
    <property type="nucleotide sequence ID" value="NZ_JAMZEG020000005.1"/>
</dbReference>
<dbReference type="SUPFAM" id="SSF53335">
    <property type="entry name" value="S-adenosyl-L-methionine-dependent methyltransferases"/>
    <property type="match status" value="1"/>
</dbReference>
<dbReference type="Proteomes" id="UP001139522">
    <property type="component" value="Unassembled WGS sequence"/>
</dbReference>
<name>A0ABT5WJE5_9GAMM</name>
<keyword evidence="1" id="KW-0808">Transferase</keyword>
<reference evidence="3" key="1">
    <citation type="submission" date="2023-01" db="EMBL/GenBank/DDBJ databases">
        <title>Psychroserpens sp. MSW6 and Marinomonas sp. RSW2, isolated from seawater.</title>
        <authorList>
            <person name="Kristyanto S."/>
            <person name="Jung J."/>
            <person name="Kim J.M."/>
            <person name="Jeon C.O."/>
        </authorList>
    </citation>
    <scope>NUCLEOTIDE SEQUENCE</scope>
    <source>
        <strain evidence="3">RSW2</strain>
    </source>
</reference>
<organism evidence="3 4">
    <name type="scientific">Marinomonas maritima</name>
    <dbReference type="NCBI Taxonomy" id="2940935"/>
    <lineage>
        <taxon>Bacteria</taxon>
        <taxon>Pseudomonadati</taxon>
        <taxon>Pseudomonadota</taxon>
        <taxon>Gammaproteobacteria</taxon>
        <taxon>Oceanospirillales</taxon>
        <taxon>Oceanospirillaceae</taxon>
        <taxon>Marinomonas</taxon>
    </lineage>
</organism>
<evidence type="ECO:0000313" key="4">
    <source>
        <dbReference type="Proteomes" id="UP001139522"/>
    </source>
</evidence>
<evidence type="ECO:0000313" key="3">
    <source>
        <dbReference type="EMBL" id="MDE8604802.1"/>
    </source>
</evidence>
<dbReference type="PANTHER" id="PTHR32266:SF12">
    <property type="entry name" value="NICOTIANAMINE SYNTHASE 3"/>
    <property type="match status" value="1"/>
</dbReference>
<dbReference type="Gene3D" id="3.40.50.150">
    <property type="entry name" value="Vaccinia Virus protein VP39"/>
    <property type="match status" value="1"/>
</dbReference>
<dbReference type="Pfam" id="PF03059">
    <property type="entry name" value="NAS"/>
    <property type="match status" value="1"/>
</dbReference>
<proteinExistence type="predicted"/>
<accession>A0ABT5WJE5</accession>
<evidence type="ECO:0000256" key="1">
    <source>
        <dbReference type="ARBA" id="ARBA00022679"/>
    </source>
</evidence>
<dbReference type="EMBL" id="JAMZEG020000005">
    <property type="protein sequence ID" value="MDE8604802.1"/>
    <property type="molecule type" value="Genomic_DNA"/>
</dbReference>
<keyword evidence="4" id="KW-1185">Reference proteome</keyword>
<dbReference type="InterPro" id="IPR004298">
    <property type="entry name" value="Nicotian_synth"/>
</dbReference>
<dbReference type="InterPro" id="IPR029063">
    <property type="entry name" value="SAM-dependent_MTases_sf"/>
</dbReference>
<evidence type="ECO:0000256" key="2">
    <source>
        <dbReference type="ARBA" id="ARBA00022691"/>
    </source>
</evidence>
<sequence>MLIAKYQLLTEITSFEAQLASLSRYSLESCECYLLVQECLDQLCDFICDPSHQDTWQRHLGCGEVDRQLKKLRETAVHALCRLEKHQSECAKSHTLDMTQYLERLSISASAELKEAKIHQGSKVLFIGSGSYPLSVITISQLTGANVLGVDIDEKAVQLALSLSNMNRKVSFTHEPLNEVLKRYTPTHVIIASLVEHKWEALAQLRPLISENTCILVRFGNGIKSAFNYPFNPNLSLGWRNISLENQHAVYEVVMMEKC</sequence>
<dbReference type="PANTHER" id="PTHR32266">
    <property type="entry name" value="NICOTIANAMINE SYNTHASE 3"/>
    <property type="match status" value="1"/>
</dbReference>
<gene>
    <name evidence="3" type="ORF">M3I01_018225</name>
</gene>